<dbReference type="Pfam" id="PF00356">
    <property type="entry name" value="LacI"/>
    <property type="match status" value="1"/>
</dbReference>
<organism evidence="5 6">
    <name type="scientific">Vibrio maritimus</name>
    <dbReference type="NCBI Taxonomy" id="990268"/>
    <lineage>
        <taxon>Bacteria</taxon>
        <taxon>Pseudomonadati</taxon>
        <taxon>Pseudomonadota</taxon>
        <taxon>Gammaproteobacteria</taxon>
        <taxon>Vibrionales</taxon>
        <taxon>Vibrionaceae</taxon>
        <taxon>Vibrio</taxon>
    </lineage>
</organism>
<dbReference type="PANTHER" id="PTHR30146">
    <property type="entry name" value="LACI-RELATED TRANSCRIPTIONAL REPRESSOR"/>
    <property type="match status" value="1"/>
</dbReference>
<evidence type="ECO:0000256" key="2">
    <source>
        <dbReference type="ARBA" id="ARBA00023125"/>
    </source>
</evidence>
<dbReference type="CDD" id="cd01392">
    <property type="entry name" value="HTH_LacI"/>
    <property type="match status" value="1"/>
</dbReference>
<dbReference type="OrthoDB" id="9798934at2"/>
<reference evidence="5 6" key="2">
    <citation type="submission" date="2014-09" db="EMBL/GenBank/DDBJ databases">
        <authorList>
            <consortium name="NBRP consortium"/>
            <person name="Sawabe T."/>
            <person name="Meirelles P."/>
            <person name="Nakanishi M."/>
            <person name="Sayaka M."/>
            <person name="Hattori M."/>
            <person name="Ohkuma M."/>
        </authorList>
    </citation>
    <scope>NUCLEOTIDE SEQUENCE [LARGE SCALE GENOMIC DNA]</scope>
    <source>
        <strain evidence="5 6">JCM 19240</strain>
    </source>
</reference>
<evidence type="ECO:0000256" key="3">
    <source>
        <dbReference type="ARBA" id="ARBA00023163"/>
    </source>
</evidence>
<feature type="domain" description="HTH lacI-type" evidence="4">
    <location>
        <begin position="2"/>
        <end position="56"/>
    </location>
</feature>
<dbReference type="SMART" id="SM00354">
    <property type="entry name" value="HTH_LACI"/>
    <property type="match status" value="1"/>
</dbReference>
<protein>
    <submittedName>
        <fullName evidence="5">Maltose operon transcriptional repressor MalR LacI family</fullName>
    </submittedName>
</protein>
<dbReference type="EMBL" id="BBMT01000003">
    <property type="protein sequence ID" value="GAL33404.1"/>
    <property type="molecule type" value="Genomic_DNA"/>
</dbReference>
<dbReference type="Proteomes" id="UP000029224">
    <property type="component" value="Unassembled WGS sequence"/>
</dbReference>
<keyword evidence="2" id="KW-0238">DNA-binding</keyword>
<evidence type="ECO:0000256" key="1">
    <source>
        <dbReference type="ARBA" id="ARBA00023015"/>
    </source>
</evidence>
<dbReference type="GO" id="GO:0003700">
    <property type="term" value="F:DNA-binding transcription factor activity"/>
    <property type="evidence" value="ECO:0007669"/>
    <property type="project" value="TreeGrafter"/>
</dbReference>
<dbReference type="InterPro" id="IPR000843">
    <property type="entry name" value="HTH_LacI"/>
</dbReference>
<dbReference type="GO" id="GO:0000976">
    <property type="term" value="F:transcription cis-regulatory region binding"/>
    <property type="evidence" value="ECO:0007669"/>
    <property type="project" value="TreeGrafter"/>
</dbReference>
<evidence type="ECO:0000259" key="4">
    <source>
        <dbReference type="PROSITE" id="PS50932"/>
    </source>
</evidence>
<dbReference type="AlphaFoldDB" id="A0A090T3S6"/>
<dbReference type="SUPFAM" id="SSF47413">
    <property type="entry name" value="lambda repressor-like DNA-binding domains"/>
    <property type="match status" value="1"/>
</dbReference>
<accession>A0A090T3S6</accession>
<dbReference type="CDD" id="cd06270">
    <property type="entry name" value="PBP1_GalS-like"/>
    <property type="match status" value="1"/>
</dbReference>
<dbReference type="Gene3D" id="3.40.50.2300">
    <property type="match status" value="2"/>
</dbReference>
<keyword evidence="1" id="KW-0805">Transcription regulation</keyword>
<keyword evidence="3" id="KW-0804">Transcription</keyword>
<dbReference type="InterPro" id="IPR010982">
    <property type="entry name" value="Lambda_DNA-bd_dom_sf"/>
</dbReference>
<dbReference type="InterPro" id="IPR046335">
    <property type="entry name" value="LacI/GalR-like_sensor"/>
</dbReference>
<dbReference type="Gene3D" id="1.10.260.40">
    <property type="entry name" value="lambda repressor-like DNA-binding domains"/>
    <property type="match status" value="1"/>
</dbReference>
<dbReference type="PROSITE" id="PS50932">
    <property type="entry name" value="HTH_LACI_2"/>
    <property type="match status" value="1"/>
</dbReference>
<proteinExistence type="predicted"/>
<name>A0A090T3S6_9VIBR</name>
<sequence>MITIKEVAELAQVSQATVSRTLNGHSSVKEANKQKVFAAMEELGYQPNTFAQALASNRSCSIGMLVGTLDGPFYGPMMHEVEKVVRSENYHLIITSGHEEYDEEHESIRFLRSKKVDGLVLTVDTLSDSELLEISRQNEATVLINRYIPEMADRCIWLDNEKGGFLATEYLIKKGHTQIGCISGQLSKVDSRDRLQGYRNALSHYGVAYNPNAVVEGRFDNQCNHDAIRRLLDRDIPLTAIFCMNDNIAMTAYTLCLERGIKVGEDISIIGFDNVPFGQHMTPGLTTVDFPIQKMATAAAKKVMAIVKGKSTASQPIEPIEPSIISRGSVKTLSS</sequence>
<dbReference type="PANTHER" id="PTHR30146:SF109">
    <property type="entry name" value="HTH-TYPE TRANSCRIPTIONAL REGULATOR GALS"/>
    <property type="match status" value="1"/>
</dbReference>
<comment type="caution">
    <text evidence="5">The sequence shown here is derived from an EMBL/GenBank/DDBJ whole genome shotgun (WGS) entry which is preliminary data.</text>
</comment>
<evidence type="ECO:0000313" key="5">
    <source>
        <dbReference type="EMBL" id="GAL33404.1"/>
    </source>
</evidence>
<dbReference type="InterPro" id="IPR028082">
    <property type="entry name" value="Peripla_BP_I"/>
</dbReference>
<dbReference type="Pfam" id="PF13377">
    <property type="entry name" value="Peripla_BP_3"/>
    <property type="match status" value="1"/>
</dbReference>
<keyword evidence="6" id="KW-1185">Reference proteome</keyword>
<reference evidence="5 6" key="1">
    <citation type="submission" date="2014-09" db="EMBL/GenBank/DDBJ databases">
        <title>Vibrio maritimus JCM 19240. (C210) whole genome shotgun sequence.</title>
        <authorList>
            <person name="Sawabe T."/>
            <person name="Meirelles P."/>
            <person name="Nakanishi M."/>
            <person name="Sayaka M."/>
            <person name="Hattori M."/>
            <person name="Ohkuma M."/>
        </authorList>
    </citation>
    <scope>NUCLEOTIDE SEQUENCE [LARGE SCALE GENOMIC DNA]</scope>
    <source>
        <strain evidence="5 6">JCM 19240</strain>
    </source>
</reference>
<dbReference type="SUPFAM" id="SSF53822">
    <property type="entry name" value="Periplasmic binding protein-like I"/>
    <property type="match status" value="1"/>
</dbReference>
<evidence type="ECO:0000313" key="6">
    <source>
        <dbReference type="Proteomes" id="UP000029224"/>
    </source>
</evidence>
<gene>
    <name evidence="5" type="ORF">JCM19240_2100</name>
</gene>